<dbReference type="EMBL" id="JAULSV010000005">
    <property type="protein sequence ID" value="KAK0642874.1"/>
    <property type="molecule type" value="Genomic_DNA"/>
</dbReference>
<evidence type="ECO:0000313" key="3">
    <source>
        <dbReference type="Proteomes" id="UP001174936"/>
    </source>
</evidence>
<comment type="caution">
    <text evidence="2">The sequence shown here is derived from an EMBL/GenBank/DDBJ whole genome shotgun (WGS) entry which is preliminary data.</text>
</comment>
<proteinExistence type="predicted"/>
<gene>
    <name evidence="2" type="ORF">B0T16DRAFT_459080</name>
</gene>
<evidence type="ECO:0000313" key="2">
    <source>
        <dbReference type="EMBL" id="KAK0642874.1"/>
    </source>
</evidence>
<organism evidence="2 3">
    <name type="scientific">Cercophora newfieldiana</name>
    <dbReference type="NCBI Taxonomy" id="92897"/>
    <lineage>
        <taxon>Eukaryota</taxon>
        <taxon>Fungi</taxon>
        <taxon>Dikarya</taxon>
        <taxon>Ascomycota</taxon>
        <taxon>Pezizomycotina</taxon>
        <taxon>Sordariomycetes</taxon>
        <taxon>Sordariomycetidae</taxon>
        <taxon>Sordariales</taxon>
        <taxon>Lasiosphaeriaceae</taxon>
        <taxon>Cercophora</taxon>
    </lineage>
</organism>
<reference evidence="2" key="1">
    <citation type="submission" date="2023-06" db="EMBL/GenBank/DDBJ databases">
        <title>Genome-scale phylogeny and comparative genomics of the fungal order Sordariales.</title>
        <authorList>
            <consortium name="Lawrence Berkeley National Laboratory"/>
            <person name="Hensen N."/>
            <person name="Bonometti L."/>
            <person name="Westerberg I."/>
            <person name="Brannstrom I.O."/>
            <person name="Guillou S."/>
            <person name="Cros-Aarteil S."/>
            <person name="Calhoun S."/>
            <person name="Haridas S."/>
            <person name="Kuo A."/>
            <person name="Mondo S."/>
            <person name="Pangilinan J."/>
            <person name="Riley R."/>
            <person name="Labutti K."/>
            <person name="Andreopoulos B."/>
            <person name="Lipzen A."/>
            <person name="Chen C."/>
            <person name="Yanf M."/>
            <person name="Daum C."/>
            <person name="Ng V."/>
            <person name="Clum A."/>
            <person name="Steindorff A."/>
            <person name="Ohm R."/>
            <person name="Martin F."/>
            <person name="Silar P."/>
            <person name="Natvig D."/>
            <person name="Lalanne C."/>
            <person name="Gautier V."/>
            <person name="Ament-Velasquez S.L."/>
            <person name="Kruys A."/>
            <person name="Hutchinson M.I."/>
            <person name="Powell A.J."/>
            <person name="Barry K."/>
            <person name="Miller A.N."/>
            <person name="Grigoriev I.V."/>
            <person name="Debuchy R."/>
            <person name="Gladieux P."/>
            <person name="Thoren M.H."/>
            <person name="Johannesson H."/>
        </authorList>
    </citation>
    <scope>NUCLEOTIDE SEQUENCE</scope>
    <source>
        <strain evidence="2">SMH2532-1</strain>
    </source>
</reference>
<keyword evidence="3" id="KW-1185">Reference proteome</keyword>
<protein>
    <recommendedName>
        <fullName evidence="4">F-box domain-containing protein</fullName>
    </recommendedName>
</protein>
<feature type="region of interest" description="Disordered" evidence="1">
    <location>
        <begin position="464"/>
        <end position="483"/>
    </location>
</feature>
<feature type="compositionally biased region" description="Basic and acidic residues" evidence="1">
    <location>
        <begin position="464"/>
        <end position="478"/>
    </location>
</feature>
<dbReference type="Proteomes" id="UP001174936">
    <property type="component" value="Unassembled WGS sequence"/>
</dbReference>
<evidence type="ECO:0000256" key="1">
    <source>
        <dbReference type="SAM" id="MobiDB-lite"/>
    </source>
</evidence>
<evidence type="ECO:0008006" key="4">
    <source>
        <dbReference type="Google" id="ProtNLM"/>
    </source>
</evidence>
<dbReference type="AlphaFoldDB" id="A0AA40CMX0"/>
<sequence length="531" mass="59915">MNRLNCDIIDRIVKYLPPSPPSSSDWIAAAVLQDTHSEWWYISRQWRDAMERRIFSSVLLESHAWHFGLFESALAIPRRRAYLRQIHLLYLIGADSASPGGHEQNIAEFSNYVHRLFAIIHAWGPPCRRASGLRFTLSSTEFFQSGEYHGHVFGYLTLSQRVLPTVQCITDFNTTEMPYMHRLHPTAICQILTALPNLQSVNLRLTQPSRRVCPLRKKHRLALSDGLRSLSLPRLKTFHLALGDHDHKNHSFVACKDENTEGPPDQGDALSIALRIFTQSCPQLKEVVLSDGKFSSALFQDRGTVVGKAAPTWPALESLTIAMRGNLLSPSGVWYFTGEEPQSQDQVTPHNEGCKLANRGAPVWVRIARRFSGVTSNLDDGESDLGYNDDPMAEFDKYVGNVPHSEWRTRPDPVIFDPLVLSMMEAVNRSMPKLRSMMFEMASNHDPVPSAGVRMECLETGDRTHNLKENDEKGEKDTGVGTSAKHHRSCRILLGRDTRWALPSKVADLCKEWAGEDGTVLLEEWEDLVQL</sequence>
<name>A0AA40CMX0_9PEZI</name>
<accession>A0AA40CMX0</accession>